<organism evidence="1 2">
    <name type="scientific">Lactococcus termiticola</name>
    <dbReference type="NCBI Taxonomy" id="2169526"/>
    <lineage>
        <taxon>Bacteria</taxon>
        <taxon>Bacillati</taxon>
        <taxon>Bacillota</taxon>
        <taxon>Bacilli</taxon>
        <taxon>Lactobacillales</taxon>
        <taxon>Streptococcaceae</taxon>
        <taxon>Lactococcus</taxon>
    </lineage>
</organism>
<name>A0A2R5HKB3_9LACT</name>
<accession>A0A2R5HKB3</accession>
<comment type="caution">
    <text evidence="1">The sequence shown here is derived from an EMBL/GenBank/DDBJ whole genome shotgun (WGS) entry which is preliminary data.</text>
</comment>
<dbReference type="AlphaFoldDB" id="A0A2R5HKB3"/>
<reference evidence="1 2" key="1">
    <citation type="journal article" date="2018" name="Genome Announc.">
        <title>Draft Genome Sequence of Lactococcus sp. Strain NtB2 (JCM 32569), Isolated from the Gut of the Higher Termite Nasutitermes takasagoensis.</title>
        <authorList>
            <person name="Noda S."/>
            <person name="Aihara C."/>
            <person name="Yuki M."/>
            <person name="Ohkuma M."/>
        </authorList>
    </citation>
    <scope>NUCLEOTIDE SEQUENCE [LARGE SCALE GENOMIC DNA]</scope>
    <source>
        <strain evidence="1 2">NtB2</strain>
    </source>
</reference>
<evidence type="ECO:0000313" key="2">
    <source>
        <dbReference type="Proteomes" id="UP000245021"/>
    </source>
</evidence>
<keyword evidence="2" id="KW-1185">Reference proteome</keyword>
<dbReference type="RefSeq" id="WP_109246192.1">
    <property type="nucleotide sequence ID" value="NZ_BFFO01000008.1"/>
</dbReference>
<dbReference type="EMBL" id="BFFO01000008">
    <property type="protein sequence ID" value="GBG97240.1"/>
    <property type="molecule type" value="Genomic_DNA"/>
</dbReference>
<dbReference type="Proteomes" id="UP000245021">
    <property type="component" value="Unassembled WGS sequence"/>
</dbReference>
<sequence length="211" mass="23935">MTYQIKIIYPKEESAESNKMTERTYNEIIEGLDNLEVVAQYENLLSRGYSINVTFTPPEVTDQGEDADPFEIANRFDMAGIPYKATLKLKASGNYEAMSKIAKMIEAQDFDYDVSVKLNIKEASPVDFEKEATWFDRDYAKYTILPKASSQDIANLKSLYEQLLEENLKVTIALKAKVPKDDNDSFADQLAAYPDETTIAFRLSDANIYGE</sequence>
<evidence type="ECO:0000313" key="1">
    <source>
        <dbReference type="EMBL" id="GBG97240.1"/>
    </source>
</evidence>
<protein>
    <submittedName>
        <fullName evidence="1">Uncharacterized protein</fullName>
    </submittedName>
</protein>
<dbReference type="OrthoDB" id="2241645at2"/>
<proteinExistence type="predicted"/>
<gene>
    <name evidence="1" type="ORF">NtB2_01378</name>
</gene>